<dbReference type="Pfam" id="PF13497">
    <property type="entry name" value="DUF4121"/>
    <property type="match status" value="1"/>
</dbReference>
<dbReference type="AlphaFoldDB" id="A0A078QNH0"/>
<reference evidence="1 2" key="1">
    <citation type="submission" date="2014-04" db="EMBL/GenBank/DDBJ databases">
        <authorList>
            <person name="Sears C."/>
            <person name="Carroll K."/>
            <person name="Sack B.R."/>
            <person name="Qadri F."/>
            <person name="Myers L.L."/>
            <person name="Chung G.-T."/>
            <person name="Escheverria P."/>
            <person name="Fraser C.M."/>
            <person name="Sadzewicz L."/>
            <person name="Shefchek K.A."/>
            <person name="Tallon L."/>
            <person name="Das S.P."/>
            <person name="Daugherty S."/>
            <person name="Mongodin E.F."/>
        </authorList>
    </citation>
    <scope>NUCLEOTIDE SEQUENCE [LARGE SCALE GENOMIC DNA]</scope>
    <source>
        <strain evidence="2">3775 SL(B) 10 (iv)</strain>
    </source>
</reference>
<dbReference type="Proteomes" id="UP000028134">
    <property type="component" value="Unassembled WGS sequence"/>
</dbReference>
<dbReference type="PATRIC" id="fig|1339350.3.peg.4656"/>
<evidence type="ECO:0000313" key="1">
    <source>
        <dbReference type="EMBL" id="KDS23237.1"/>
    </source>
</evidence>
<organism evidence="1 2">
    <name type="scientific">Phocaeicola vulgatus str. 3775 SL</name>
    <name type="common">B</name>
    <name type="synonym">iv</name>
    <dbReference type="NCBI Taxonomy" id="1339350"/>
    <lineage>
        <taxon>Bacteria</taxon>
        <taxon>Pseudomonadati</taxon>
        <taxon>Bacteroidota</taxon>
        <taxon>Bacteroidia</taxon>
        <taxon>Bacteroidales</taxon>
        <taxon>Bacteroidaceae</taxon>
        <taxon>Phocaeicola</taxon>
    </lineage>
</organism>
<proteinExistence type="predicted"/>
<protein>
    <recommendedName>
        <fullName evidence="3">DUF4121 family protein</fullName>
    </recommendedName>
</protein>
<dbReference type="InterPro" id="IPR025189">
    <property type="entry name" value="DUF4121"/>
</dbReference>
<dbReference type="EMBL" id="JNHI01000119">
    <property type="protein sequence ID" value="KDS23237.1"/>
    <property type="molecule type" value="Genomic_DNA"/>
</dbReference>
<dbReference type="RefSeq" id="WP_032946852.1">
    <property type="nucleotide sequence ID" value="NZ_JNHI01000119.1"/>
</dbReference>
<comment type="caution">
    <text evidence="1">The sequence shown here is derived from an EMBL/GenBank/DDBJ whole genome shotgun (WGS) entry which is preliminary data.</text>
</comment>
<name>A0A078QNH0_PHOVU</name>
<evidence type="ECO:0008006" key="3">
    <source>
        <dbReference type="Google" id="ProtNLM"/>
    </source>
</evidence>
<gene>
    <name evidence="1" type="ORF">M097_4933</name>
</gene>
<sequence length="275" mass="32990">MLQQMAKDKYSIETLRELNASYDREHWLTQDDVDMANNYVQLIERTRSEITPQVGDRVVYVTEHGDYYGHALIDHMHRDEERLSVCERPYVPFVWKEDGSIRLSVSGGAFHRVNPKDMKFLKWTEGAFKDWGSCGACANGSVTFLARVPLWFYAEPNPKYGNYTTETYRKFYLNKRMDTEKGNLYQSFDIAFRNETDFRQFLEDYEGTVFKGNWTNQIVVWCFRHENRFITQDEWNKIDEPAVERRFNFYPEQVKIVKDMEQHITYFYRIKPQNF</sequence>
<accession>A0A078QNH0</accession>
<evidence type="ECO:0000313" key="2">
    <source>
        <dbReference type="Proteomes" id="UP000028134"/>
    </source>
</evidence>